<dbReference type="SMART" id="SM00382">
    <property type="entry name" value="AAA"/>
    <property type="match status" value="1"/>
</dbReference>
<evidence type="ECO:0000256" key="3">
    <source>
        <dbReference type="ARBA" id="ARBA00014334"/>
    </source>
</evidence>
<comment type="subcellular location">
    <subcellularLocation>
        <location evidence="1">Membrane</location>
        <topology evidence="1">Multi-pass membrane protein</topology>
    </subcellularLocation>
</comment>
<evidence type="ECO:0000256" key="9">
    <source>
        <dbReference type="ARBA" id="ARBA00022967"/>
    </source>
</evidence>
<dbReference type="PROSITE" id="PS50929">
    <property type="entry name" value="ABC_TM1F"/>
    <property type="match status" value="1"/>
</dbReference>
<dbReference type="FunFam" id="3.40.50.300:FF:000479">
    <property type="entry name" value="Multidrug resistance protein 1A"/>
    <property type="match status" value="1"/>
</dbReference>
<evidence type="ECO:0000313" key="17">
    <source>
        <dbReference type="EMBL" id="OSX73091.1"/>
    </source>
</evidence>
<keyword evidence="10 14" id="KW-1133">Transmembrane helix</keyword>
<dbReference type="GO" id="GO:0005743">
    <property type="term" value="C:mitochondrial inner membrane"/>
    <property type="evidence" value="ECO:0007669"/>
    <property type="project" value="TreeGrafter"/>
</dbReference>
<feature type="domain" description="ABC transmembrane type-1" evidence="16">
    <location>
        <begin position="2"/>
        <end position="291"/>
    </location>
</feature>
<evidence type="ECO:0000313" key="18">
    <source>
        <dbReference type="Proteomes" id="UP000218209"/>
    </source>
</evidence>
<gene>
    <name evidence="17" type="ORF">BU14_0378s0001</name>
</gene>
<feature type="transmembrane region" description="Helical" evidence="14">
    <location>
        <begin position="48"/>
        <end position="73"/>
    </location>
</feature>
<evidence type="ECO:0000256" key="8">
    <source>
        <dbReference type="ARBA" id="ARBA00022840"/>
    </source>
</evidence>
<dbReference type="PROSITE" id="PS00211">
    <property type="entry name" value="ABC_TRANSPORTER_1"/>
    <property type="match status" value="1"/>
</dbReference>
<dbReference type="InterPro" id="IPR003439">
    <property type="entry name" value="ABC_transporter-like_ATP-bd"/>
</dbReference>
<feature type="compositionally biased region" description="Low complexity" evidence="13">
    <location>
        <begin position="633"/>
        <end position="645"/>
    </location>
</feature>
<protein>
    <recommendedName>
        <fullName evidence="3">Probable ATP-dependent transporter ycf16</fullName>
    </recommendedName>
</protein>
<dbReference type="Pfam" id="PF00664">
    <property type="entry name" value="ABC_membrane"/>
    <property type="match status" value="1"/>
</dbReference>
<feature type="region of interest" description="Disordered" evidence="13">
    <location>
        <begin position="602"/>
        <end position="652"/>
    </location>
</feature>
<dbReference type="PROSITE" id="PS50893">
    <property type="entry name" value="ABC_TRANSPORTER_2"/>
    <property type="match status" value="1"/>
</dbReference>
<evidence type="ECO:0000256" key="7">
    <source>
        <dbReference type="ARBA" id="ARBA00022741"/>
    </source>
</evidence>
<keyword evidence="8" id="KW-0067">ATP-binding</keyword>
<dbReference type="CDD" id="cd03249">
    <property type="entry name" value="ABC_MTABC3_MDL1_MDL2"/>
    <property type="match status" value="1"/>
</dbReference>
<evidence type="ECO:0000256" key="1">
    <source>
        <dbReference type="ARBA" id="ARBA00004141"/>
    </source>
</evidence>
<organism evidence="17 18">
    <name type="scientific">Porphyra umbilicalis</name>
    <name type="common">Purple laver</name>
    <name type="synonym">Red alga</name>
    <dbReference type="NCBI Taxonomy" id="2786"/>
    <lineage>
        <taxon>Eukaryota</taxon>
        <taxon>Rhodophyta</taxon>
        <taxon>Bangiophyceae</taxon>
        <taxon>Bangiales</taxon>
        <taxon>Bangiaceae</taxon>
        <taxon>Porphyra</taxon>
    </lineage>
</organism>
<dbReference type="AlphaFoldDB" id="A0A1X6NWV5"/>
<feature type="transmembrane region" description="Helical" evidence="14">
    <location>
        <begin position="261"/>
        <end position="280"/>
    </location>
</feature>
<dbReference type="GO" id="GO:0016887">
    <property type="term" value="F:ATP hydrolysis activity"/>
    <property type="evidence" value="ECO:0007669"/>
    <property type="project" value="InterPro"/>
</dbReference>
<dbReference type="GO" id="GO:0090374">
    <property type="term" value="P:oligopeptide export from mitochondrion"/>
    <property type="evidence" value="ECO:0007669"/>
    <property type="project" value="TreeGrafter"/>
</dbReference>
<feature type="transmembrane region" description="Helical" evidence="14">
    <location>
        <begin position="150"/>
        <end position="167"/>
    </location>
</feature>
<dbReference type="SUPFAM" id="SSF90123">
    <property type="entry name" value="ABC transporter transmembrane region"/>
    <property type="match status" value="1"/>
</dbReference>
<dbReference type="PANTHER" id="PTHR43394">
    <property type="entry name" value="ATP-DEPENDENT PERMEASE MDL1, MITOCHONDRIAL"/>
    <property type="match status" value="1"/>
</dbReference>
<comment type="similarity">
    <text evidence="2">Belongs to the ABC transporter superfamily. ABCB family. Multidrug resistance exporter (TC 3.A.1.201) subfamily.</text>
</comment>
<evidence type="ECO:0000256" key="2">
    <source>
        <dbReference type="ARBA" id="ARBA00007577"/>
    </source>
</evidence>
<reference evidence="17 18" key="1">
    <citation type="submission" date="2017-03" db="EMBL/GenBank/DDBJ databases">
        <title>WGS assembly of Porphyra umbilicalis.</title>
        <authorList>
            <person name="Brawley S.H."/>
            <person name="Blouin N.A."/>
            <person name="Ficko-Blean E."/>
            <person name="Wheeler G.L."/>
            <person name="Lohr M."/>
            <person name="Goodson H.V."/>
            <person name="Jenkins J.W."/>
            <person name="Blaby-Haas C.E."/>
            <person name="Helliwell K.E."/>
            <person name="Chan C."/>
            <person name="Marriage T."/>
            <person name="Bhattacharya D."/>
            <person name="Klein A.S."/>
            <person name="Badis Y."/>
            <person name="Brodie J."/>
            <person name="Cao Y."/>
            <person name="Collen J."/>
            <person name="Dittami S.M."/>
            <person name="Gachon C.M."/>
            <person name="Green B.R."/>
            <person name="Karpowicz S."/>
            <person name="Kim J.W."/>
            <person name="Kudahl U."/>
            <person name="Lin S."/>
            <person name="Michel G."/>
            <person name="Mittag M."/>
            <person name="Olson B.J."/>
            <person name="Pangilinan J."/>
            <person name="Peng Y."/>
            <person name="Qiu H."/>
            <person name="Shu S."/>
            <person name="Singer J.T."/>
            <person name="Smith A.G."/>
            <person name="Sprecher B.N."/>
            <person name="Wagner V."/>
            <person name="Wang W."/>
            <person name="Wang Z.-Y."/>
            <person name="Yan J."/>
            <person name="Yarish C."/>
            <person name="Zoeuner-Riek S."/>
            <person name="Zhuang Y."/>
            <person name="Zou Y."/>
            <person name="Lindquist E.A."/>
            <person name="Grimwood J."/>
            <person name="Barry K."/>
            <person name="Rokhsar D.S."/>
            <person name="Schmutz J."/>
            <person name="Stiller J.W."/>
            <person name="Grossman A.R."/>
            <person name="Prochnik S.E."/>
        </authorList>
    </citation>
    <scope>NUCLEOTIDE SEQUENCE [LARGE SCALE GENOMIC DNA]</scope>
    <source>
        <strain evidence="17">4086291</strain>
    </source>
</reference>
<accession>A0A1X6NWV5</accession>
<evidence type="ECO:0000256" key="11">
    <source>
        <dbReference type="ARBA" id="ARBA00023136"/>
    </source>
</evidence>
<dbReference type="OrthoDB" id="6500128at2759"/>
<evidence type="ECO:0000256" key="4">
    <source>
        <dbReference type="ARBA" id="ARBA00022448"/>
    </source>
</evidence>
<evidence type="ECO:0000259" key="15">
    <source>
        <dbReference type="PROSITE" id="PS50893"/>
    </source>
</evidence>
<dbReference type="PANTHER" id="PTHR43394:SF27">
    <property type="entry name" value="ATP-DEPENDENT TRANSLOCASE ABCB1-LIKE"/>
    <property type="match status" value="1"/>
</dbReference>
<keyword evidence="5 14" id="KW-0812">Transmembrane</keyword>
<dbReference type="CDD" id="cd18577">
    <property type="entry name" value="ABC_6TM_Pgp_ABCB1_D1_like"/>
    <property type="match status" value="1"/>
</dbReference>
<keyword evidence="9" id="KW-1278">Translocase</keyword>
<dbReference type="InterPro" id="IPR027417">
    <property type="entry name" value="P-loop_NTPase"/>
</dbReference>
<dbReference type="SUPFAM" id="SSF52540">
    <property type="entry name" value="P-loop containing nucleoside triphosphate hydrolases"/>
    <property type="match status" value="1"/>
</dbReference>
<evidence type="ECO:0000256" key="5">
    <source>
        <dbReference type="ARBA" id="ARBA00022692"/>
    </source>
</evidence>
<evidence type="ECO:0000256" key="14">
    <source>
        <dbReference type="SAM" id="Phobius"/>
    </source>
</evidence>
<dbReference type="InterPro" id="IPR017871">
    <property type="entry name" value="ABC_transporter-like_CS"/>
</dbReference>
<dbReference type="InterPro" id="IPR011527">
    <property type="entry name" value="ABC1_TM_dom"/>
</dbReference>
<feature type="transmembrane region" description="Helical" evidence="14">
    <location>
        <begin position="226"/>
        <end position="249"/>
    </location>
</feature>
<dbReference type="GO" id="GO:0005524">
    <property type="term" value="F:ATP binding"/>
    <property type="evidence" value="ECO:0007669"/>
    <property type="project" value="UniProtKB-KW"/>
</dbReference>
<feature type="non-terminal residue" evidence="17">
    <location>
        <position position="671"/>
    </location>
</feature>
<keyword evidence="18" id="KW-1185">Reference proteome</keyword>
<dbReference type="InterPro" id="IPR039421">
    <property type="entry name" value="Type_1_exporter"/>
</dbReference>
<dbReference type="Gene3D" id="3.40.50.300">
    <property type="entry name" value="P-loop containing nucleotide triphosphate hydrolases"/>
    <property type="match status" value="1"/>
</dbReference>
<proteinExistence type="inferred from homology"/>
<keyword evidence="7" id="KW-0547">Nucleotide-binding</keyword>
<dbReference type="InterPro" id="IPR036640">
    <property type="entry name" value="ABC1_TM_sf"/>
</dbReference>
<evidence type="ECO:0000256" key="12">
    <source>
        <dbReference type="ARBA" id="ARBA00023180"/>
    </source>
</evidence>
<dbReference type="Gene3D" id="1.20.1560.10">
    <property type="entry name" value="ABC transporter type 1, transmembrane domain"/>
    <property type="match status" value="1"/>
</dbReference>
<keyword evidence="4" id="KW-0813">Transport</keyword>
<dbReference type="EMBL" id="KV919019">
    <property type="protein sequence ID" value="OSX73091.1"/>
    <property type="molecule type" value="Genomic_DNA"/>
</dbReference>
<evidence type="ECO:0000256" key="6">
    <source>
        <dbReference type="ARBA" id="ARBA00022737"/>
    </source>
</evidence>
<dbReference type="Pfam" id="PF00005">
    <property type="entry name" value="ABC_tran"/>
    <property type="match status" value="1"/>
</dbReference>
<evidence type="ECO:0000256" key="10">
    <source>
        <dbReference type="ARBA" id="ARBA00022989"/>
    </source>
</evidence>
<name>A0A1X6NWV5_PORUM</name>
<dbReference type="InterPro" id="IPR003593">
    <property type="entry name" value="AAA+_ATPase"/>
</dbReference>
<keyword evidence="12" id="KW-0325">Glycoprotein</keyword>
<keyword evidence="11 14" id="KW-0472">Membrane</keyword>
<dbReference type="GO" id="GO:0015421">
    <property type="term" value="F:ABC-type oligopeptide transporter activity"/>
    <property type="evidence" value="ECO:0007669"/>
    <property type="project" value="TreeGrafter"/>
</dbReference>
<dbReference type="Proteomes" id="UP000218209">
    <property type="component" value="Unassembled WGS sequence"/>
</dbReference>
<evidence type="ECO:0000256" key="13">
    <source>
        <dbReference type="SAM" id="MobiDB-lite"/>
    </source>
</evidence>
<feature type="domain" description="ABC transporter" evidence="15">
    <location>
        <begin position="328"/>
        <end position="584"/>
    </location>
</feature>
<sequence length="671" mass="70334">MIVGTVAAAGHGAMLPAFSILFGDIITSGGEGTQTGDADRLLEEMETLAIKLIILSAVAAVLAFLQVFCWSLAATRQGARIRSLYVESLFRQDAAWYDAQDSGELTARVASDVDLMTLGMGPKVGYAVQYFSSFVTGLSIGFAYGWALTLVILAVVPILAAGGAAYAKVMADSTLAGQTAYAKAGCVAAEALGLIRTVAAFGSEEHEAVRYEGHLRSAAATGKRRAILTGAAMAVTFFTLLDAYALAFWVGNKLVRRGDMLPGEVMTVFFCILIGAMGIGQVQPSISSLNAARGCAPRVFDIIDRVSAIDPLDEAGGEIPETPVKGDLALVDVDFTYPTRPDDLILQQLSLSVSRGQTLALVGTSGSGKSTAIQLLERLYDPAASSGTVLLDGVDVRTLNVRWLRSTIGYVFQMPTLFSLSIRDNIALGAGVTVRVDPVSGRRTIDAATVMEEDVIEAAKTANAHGFISRLPDGYDTMLGARGALLSGGQKQRVALARALVRRPSILLLDEATSALDSASERAVQVGLRRAALGRTTVAIAHRLSTICDADVIAVMGEGGRVTERGTHAQLMALPGGTYRHLVELQSVVKETVAQRAARKATRAAAVDGSGDDANYGSGSTVVDAPTDDDEAVASAGAAAVSSSEDASEATQPVDKGVFFRALRANAREWH</sequence>
<dbReference type="FunFam" id="1.20.1560.10:FF:000018">
    <property type="entry name" value="ATP-binding cassette subfamily B member 11"/>
    <property type="match status" value="1"/>
</dbReference>
<keyword evidence="6" id="KW-0677">Repeat</keyword>
<evidence type="ECO:0000259" key="16">
    <source>
        <dbReference type="PROSITE" id="PS50929"/>
    </source>
</evidence>